<sequence>MQKSRGEENGSARRNTNFGIAWDLLSVKIAYTTHINMLAIKVS</sequence>
<gene>
    <name evidence="1" type="ORF">Goshw_016969</name>
</gene>
<protein>
    <submittedName>
        <fullName evidence="1">Uncharacterized protein</fullName>
    </submittedName>
</protein>
<proteinExistence type="predicted"/>
<dbReference type="Proteomes" id="UP000593576">
    <property type="component" value="Unassembled WGS sequence"/>
</dbReference>
<comment type="caution">
    <text evidence="1">The sequence shown here is derived from an EMBL/GenBank/DDBJ whole genome shotgun (WGS) entry which is preliminary data.</text>
</comment>
<name>A0A7J9NB30_GOSSC</name>
<feature type="non-terminal residue" evidence="1">
    <location>
        <position position="1"/>
    </location>
</feature>
<dbReference type="EMBL" id="JABFAF010276391">
    <property type="protein sequence ID" value="MBA0879779.1"/>
    <property type="molecule type" value="Genomic_DNA"/>
</dbReference>
<organism evidence="1 2">
    <name type="scientific">Gossypium schwendimanii</name>
    <name type="common">Cotton</name>
    <dbReference type="NCBI Taxonomy" id="34291"/>
    <lineage>
        <taxon>Eukaryota</taxon>
        <taxon>Viridiplantae</taxon>
        <taxon>Streptophyta</taxon>
        <taxon>Embryophyta</taxon>
        <taxon>Tracheophyta</taxon>
        <taxon>Spermatophyta</taxon>
        <taxon>Magnoliopsida</taxon>
        <taxon>eudicotyledons</taxon>
        <taxon>Gunneridae</taxon>
        <taxon>Pentapetalae</taxon>
        <taxon>rosids</taxon>
        <taxon>malvids</taxon>
        <taxon>Malvales</taxon>
        <taxon>Malvaceae</taxon>
        <taxon>Malvoideae</taxon>
        <taxon>Gossypium</taxon>
    </lineage>
</organism>
<evidence type="ECO:0000313" key="1">
    <source>
        <dbReference type="EMBL" id="MBA0879779.1"/>
    </source>
</evidence>
<evidence type="ECO:0000313" key="2">
    <source>
        <dbReference type="Proteomes" id="UP000593576"/>
    </source>
</evidence>
<dbReference type="AlphaFoldDB" id="A0A7J9NB30"/>
<accession>A0A7J9NB30</accession>
<keyword evidence="2" id="KW-1185">Reference proteome</keyword>
<reference evidence="1 2" key="1">
    <citation type="journal article" date="2019" name="Genome Biol. Evol.">
        <title>Insights into the evolution of the New World diploid cottons (Gossypium, subgenus Houzingenia) based on genome sequencing.</title>
        <authorList>
            <person name="Grover C.E."/>
            <person name="Arick M.A. 2nd"/>
            <person name="Thrash A."/>
            <person name="Conover J.L."/>
            <person name="Sanders W.S."/>
            <person name="Peterson D.G."/>
            <person name="Frelichowski J.E."/>
            <person name="Scheffler J.A."/>
            <person name="Scheffler B.E."/>
            <person name="Wendel J.F."/>
        </authorList>
    </citation>
    <scope>NUCLEOTIDE SEQUENCE [LARGE SCALE GENOMIC DNA]</scope>
    <source>
        <strain evidence="1">1</strain>
        <tissue evidence="1">Leaf</tissue>
    </source>
</reference>